<feature type="active site" evidence="2">
    <location>
        <position position="274"/>
    </location>
</feature>
<dbReference type="Pfam" id="PF00171">
    <property type="entry name" value="Aldedh"/>
    <property type="match status" value="1"/>
</dbReference>
<evidence type="ECO:0000256" key="1">
    <source>
        <dbReference type="ARBA" id="ARBA00023002"/>
    </source>
</evidence>
<dbReference type="InterPro" id="IPR016162">
    <property type="entry name" value="Ald_DH_N"/>
</dbReference>
<reference evidence="5" key="1">
    <citation type="submission" date="2022-03" db="EMBL/GenBank/DDBJ databases">
        <title>Streptomyces 7R015 and 7R016 isolated from Barleria lupulina in Thailand.</title>
        <authorList>
            <person name="Kanchanasin P."/>
            <person name="Phongsopitanun W."/>
            <person name="Tanasupawat S."/>
        </authorList>
    </citation>
    <scope>NUCLEOTIDE SEQUENCE</scope>
    <source>
        <strain evidence="5">7R015</strain>
    </source>
</reference>
<dbReference type="PROSITE" id="PS00687">
    <property type="entry name" value="ALDEHYDE_DEHYDR_GLU"/>
    <property type="match status" value="1"/>
</dbReference>
<evidence type="ECO:0000259" key="4">
    <source>
        <dbReference type="Pfam" id="PF00171"/>
    </source>
</evidence>
<keyword evidence="1 3" id="KW-0560">Oxidoreductase</keyword>
<keyword evidence="6" id="KW-1185">Reference proteome</keyword>
<feature type="domain" description="Aldehyde dehydrogenase" evidence="4">
    <location>
        <begin position="44"/>
        <end position="501"/>
    </location>
</feature>
<dbReference type="EMBL" id="JALDAY010000020">
    <property type="protein sequence ID" value="MCI3278635.1"/>
    <property type="molecule type" value="Genomic_DNA"/>
</dbReference>
<dbReference type="SUPFAM" id="SSF53720">
    <property type="entry name" value="ALDH-like"/>
    <property type="match status" value="1"/>
</dbReference>
<comment type="similarity">
    <text evidence="3">Belongs to the aldehyde dehydrogenase family.</text>
</comment>
<dbReference type="InterPro" id="IPR016160">
    <property type="entry name" value="Ald_DH_CS_CYS"/>
</dbReference>
<dbReference type="InterPro" id="IPR016161">
    <property type="entry name" value="Ald_DH/histidinol_DH"/>
</dbReference>
<sequence length="523" mass="54415">MPATESSAAAVPGAGALPPGAAQVTDHCAQVTGHCAQVTGHWSSDTAADDFTVENPANGSLLAVVRGAGPKQVDEAVRAAHAAQPAWRAVTPRRRGEYLRQIAAALREDLDGIAAVESRENGKPLSQARFDVLSAATVFDLFGSLGEAIPGSVRDAGGILDITTLEPYGVIGAILPFNWPPIVTAGKTAAALVVGNTVVVKPPEQAPLSVLRMFELIEPILPPDVVRVVPGTGTAGAALAGHPLIGKISFTGAPTTGAKVIKTAADNLTPTLMELGGKNPFIVFDDADIASAVRWALEGGYYNQGEACTAASRVLVQAGVHDEFAERLGEAVRRLRVGDGADPATDVGPLVTEAHRERVVGYIGIGEQEGAVIAAQAALPSAPELAGGYFAPPTLFTGVTRDMRIANEEIFGPVVSLIRFDDEDEAVSIANGTDFGLVGAVFTANAERLVRVAKAISASVMFLNHYSRAGLFGTPFGGTKHSGYGRLHAQQTLTEFAHTKTLRLPTGTEPITTLDFFASHAFD</sequence>
<proteinExistence type="inferred from homology"/>
<dbReference type="RefSeq" id="WP_242777462.1">
    <property type="nucleotide sequence ID" value="NZ_JALDAY010000020.1"/>
</dbReference>
<dbReference type="InterPro" id="IPR016163">
    <property type="entry name" value="Ald_DH_C"/>
</dbReference>
<dbReference type="InterPro" id="IPR029510">
    <property type="entry name" value="Ald_DH_CS_GLU"/>
</dbReference>
<comment type="caution">
    <text evidence="5">The sequence shown here is derived from an EMBL/GenBank/DDBJ whole genome shotgun (WGS) entry which is preliminary data.</text>
</comment>
<evidence type="ECO:0000313" key="5">
    <source>
        <dbReference type="EMBL" id="MCI3278635.1"/>
    </source>
</evidence>
<dbReference type="PANTHER" id="PTHR11699">
    <property type="entry name" value="ALDEHYDE DEHYDROGENASE-RELATED"/>
    <property type="match status" value="1"/>
</dbReference>
<evidence type="ECO:0000256" key="2">
    <source>
        <dbReference type="PROSITE-ProRule" id="PRU10007"/>
    </source>
</evidence>
<dbReference type="PROSITE" id="PS00070">
    <property type="entry name" value="ALDEHYDE_DEHYDR_CYS"/>
    <property type="match status" value="1"/>
</dbReference>
<name>A0ABS9YQ24_9ACTN</name>
<evidence type="ECO:0000313" key="6">
    <source>
        <dbReference type="Proteomes" id="UP001165269"/>
    </source>
</evidence>
<dbReference type="Gene3D" id="3.40.309.10">
    <property type="entry name" value="Aldehyde Dehydrogenase, Chain A, domain 2"/>
    <property type="match status" value="1"/>
</dbReference>
<evidence type="ECO:0000256" key="3">
    <source>
        <dbReference type="RuleBase" id="RU003345"/>
    </source>
</evidence>
<protein>
    <submittedName>
        <fullName evidence="5">Aldehyde dehydrogenase family protein</fullName>
    </submittedName>
</protein>
<dbReference type="CDD" id="cd07078">
    <property type="entry name" value="ALDH"/>
    <property type="match status" value="1"/>
</dbReference>
<organism evidence="5 6">
    <name type="scientific">Streptomyces cylindrosporus</name>
    <dbReference type="NCBI Taxonomy" id="2927583"/>
    <lineage>
        <taxon>Bacteria</taxon>
        <taxon>Bacillati</taxon>
        <taxon>Actinomycetota</taxon>
        <taxon>Actinomycetes</taxon>
        <taxon>Kitasatosporales</taxon>
        <taxon>Streptomycetaceae</taxon>
        <taxon>Streptomyces</taxon>
    </lineage>
</organism>
<dbReference type="Proteomes" id="UP001165269">
    <property type="component" value="Unassembled WGS sequence"/>
</dbReference>
<gene>
    <name evidence="5" type="ORF">MQP27_46975</name>
</gene>
<accession>A0ABS9YQ24</accession>
<dbReference type="InterPro" id="IPR015590">
    <property type="entry name" value="Aldehyde_DH_dom"/>
</dbReference>
<dbReference type="Gene3D" id="3.40.605.10">
    <property type="entry name" value="Aldehyde Dehydrogenase, Chain A, domain 1"/>
    <property type="match status" value="1"/>
</dbReference>